<evidence type="ECO:0000256" key="1">
    <source>
        <dbReference type="SAM" id="MobiDB-lite"/>
    </source>
</evidence>
<feature type="compositionally biased region" description="Basic residues" evidence="1">
    <location>
        <begin position="992"/>
        <end position="1017"/>
    </location>
</feature>
<evidence type="ECO:0000313" key="2">
    <source>
        <dbReference type="EMBL" id="KAF9146846.1"/>
    </source>
</evidence>
<feature type="compositionally biased region" description="Basic residues" evidence="1">
    <location>
        <begin position="1034"/>
        <end position="1043"/>
    </location>
</feature>
<feature type="compositionally biased region" description="Basic and acidic residues" evidence="1">
    <location>
        <begin position="406"/>
        <end position="415"/>
    </location>
</feature>
<accession>A0A9P5V855</accession>
<feature type="compositionally biased region" description="Basic and acidic residues" evidence="1">
    <location>
        <begin position="432"/>
        <end position="449"/>
    </location>
</feature>
<gene>
    <name evidence="2" type="ORF">BG015_011487</name>
</gene>
<feature type="non-terminal residue" evidence="2">
    <location>
        <position position="1051"/>
    </location>
</feature>
<feature type="compositionally biased region" description="Polar residues" evidence="1">
    <location>
        <begin position="458"/>
        <end position="470"/>
    </location>
</feature>
<feature type="region of interest" description="Disordered" evidence="1">
    <location>
        <begin position="1"/>
        <end position="142"/>
    </location>
</feature>
<sequence length="1051" mass="115025">MLSALSQSSIANNSSNSSNNNQPSQSRSQSPTKKSSSALKTEPELDIRRINELQEEERQSSSYGDAVTAAEGESSSTSNYENNNNNNNNRMDYPNDDSVHPLAPTPHSSDSSSRRNSSAHPSSSSSQNNYYTSSPAIQPQQHQQLLKLKTEHGFSSAPVPVPENAGMAHSNNSNEDMDERSAGSSRRASSSEVNMGGSNESMMARDDRDDQENDDDDDDNDLDERSHRLVVDTSSPSMRHDGMSTLVGTPETASLNADTPTTTTGTTAPSSRRGSLRTMTATLPRSALQEETIALFKQYRNLIPCAKCFCRNTIQRDGMSDGNLRFKCRPPVSMSLICNKSYSESKIRNMIAGVVYGHSLPDTNASGSATSPGENVLALAPPPVPKPSRRASTKNDGSPRLGAEISSERLQRLKEDPEEQLPENPLSMEIVPDDRSISGHQQHPLDARRPSQPYPHQGSVSRRASVQQLRRPSLVDDEGMMMDYEDNAPSGPHPTYLQVPGTPPMDGEDSRHYRSRTSYNQPPRSVTPTGPPHPSSSGGPPPATSGRQGGQKLHHSHSHPNIGQQRHQQYLEQQEREHRGSFSGQGHPSQSSSSSSQSQSQRLLQRPLAKRESIHQMGGGPERRSSQPSPIPGSKYLSGAGSMHEGHSPAMASSPRSSPGREMGGHHHSHGSSSHEQSGTPTMRSIPGSAWYEDNNQGYLSRRMSQPHPGYGYSGSHSGLPPAMPSPLSHPYDRRASEVEDYSPVHREKYEKLNASTLLPPGPNGSSSGSSSSSLSRHSLQKMKPLAHPVSPNSAFESRQHPLDPAEPESIEEGGSRQPLTPYSRSGGSAINSTNPGSSSPWLGSGNGNGGGNSSGAATPQSEPMRYSHSMGNSTTTNSSNSGNGAYPSGPRPSLRHQSSLSNIYYQTPRQNDRDRFEAENEMDMSPDYHDVDADGRPIARMRHQSLKRKSLGQPLGRSNSHQNLYSASMQQHGHSHHSHHSHHQQAQQQRDHHHHHHHHGQHQSQHHHSSHHQHQNQHRDQQQHPMSTAPRDQHHHNHHHYQQHQDLNAA</sequence>
<feature type="compositionally biased region" description="Basic and acidic residues" evidence="1">
    <location>
        <begin position="731"/>
        <end position="752"/>
    </location>
</feature>
<dbReference type="AlphaFoldDB" id="A0A9P5V855"/>
<keyword evidence="3" id="KW-1185">Reference proteome</keyword>
<feature type="compositionally biased region" description="Low complexity" evidence="1">
    <location>
        <begin position="872"/>
        <end position="885"/>
    </location>
</feature>
<feature type="compositionally biased region" description="Low complexity" evidence="1">
    <location>
        <begin position="835"/>
        <end position="844"/>
    </location>
</feature>
<feature type="compositionally biased region" description="Acidic residues" evidence="1">
    <location>
        <begin position="209"/>
        <end position="222"/>
    </location>
</feature>
<evidence type="ECO:0000313" key="3">
    <source>
        <dbReference type="Proteomes" id="UP000748756"/>
    </source>
</evidence>
<feature type="compositionally biased region" description="Low complexity" evidence="1">
    <location>
        <begin position="707"/>
        <end position="721"/>
    </location>
</feature>
<comment type="caution">
    <text evidence="2">The sequence shown here is derived from an EMBL/GenBank/DDBJ whole genome shotgun (WGS) entry which is preliminary data.</text>
</comment>
<feature type="compositionally biased region" description="Polar residues" evidence="1">
    <location>
        <begin position="818"/>
        <end position="834"/>
    </location>
</feature>
<feature type="compositionally biased region" description="Acidic residues" evidence="1">
    <location>
        <begin position="475"/>
        <end position="486"/>
    </location>
</feature>
<dbReference type="OrthoDB" id="2449163at2759"/>
<feature type="region of interest" description="Disordered" evidence="1">
    <location>
        <begin position="365"/>
        <end position="897"/>
    </location>
</feature>
<feature type="compositionally biased region" description="Polar residues" evidence="1">
    <location>
        <begin position="516"/>
        <end position="526"/>
    </location>
</feature>
<feature type="compositionally biased region" description="Gly residues" evidence="1">
    <location>
        <begin position="845"/>
        <end position="854"/>
    </location>
</feature>
<feature type="region of interest" description="Disordered" evidence="1">
    <location>
        <begin position="154"/>
        <end position="274"/>
    </location>
</feature>
<feature type="compositionally biased region" description="Polar residues" evidence="1">
    <location>
        <begin position="192"/>
        <end position="201"/>
    </location>
</feature>
<feature type="region of interest" description="Disordered" evidence="1">
    <location>
        <begin position="968"/>
        <end position="1051"/>
    </location>
</feature>
<feature type="compositionally biased region" description="Low complexity" evidence="1">
    <location>
        <begin position="756"/>
        <end position="776"/>
    </location>
</feature>
<organism evidence="2 3">
    <name type="scientific">Linnemannia schmuckeri</name>
    <dbReference type="NCBI Taxonomy" id="64567"/>
    <lineage>
        <taxon>Eukaryota</taxon>
        <taxon>Fungi</taxon>
        <taxon>Fungi incertae sedis</taxon>
        <taxon>Mucoromycota</taxon>
        <taxon>Mortierellomycotina</taxon>
        <taxon>Mortierellomycetes</taxon>
        <taxon>Mortierellales</taxon>
        <taxon>Mortierellaceae</taxon>
        <taxon>Linnemannia</taxon>
    </lineage>
</organism>
<protein>
    <submittedName>
        <fullName evidence="2">Uncharacterized protein</fullName>
    </submittedName>
</protein>
<dbReference type="EMBL" id="JAAAUQ010000892">
    <property type="protein sequence ID" value="KAF9146846.1"/>
    <property type="molecule type" value="Genomic_DNA"/>
</dbReference>
<name>A0A9P5V855_9FUNG</name>
<feature type="compositionally biased region" description="Low complexity" evidence="1">
    <location>
        <begin position="589"/>
        <end position="601"/>
    </location>
</feature>
<feature type="compositionally biased region" description="Basic residues" evidence="1">
    <location>
        <begin position="974"/>
        <end position="984"/>
    </location>
</feature>
<reference evidence="2" key="1">
    <citation type="journal article" date="2020" name="Fungal Divers.">
        <title>Resolving the Mortierellaceae phylogeny through synthesis of multi-gene phylogenetics and phylogenomics.</title>
        <authorList>
            <person name="Vandepol N."/>
            <person name="Liber J."/>
            <person name="Desiro A."/>
            <person name="Na H."/>
            <person name="Kennedy M."/>
            <person name="Barry K."/>
            <person name="Grigoriev I.V."/>
            <person name="Miller A.N."/>
            <person name="O'Donnell K."/>
            <person name="Stajich J.E."/>
            <person name="Bonito G."/>
        </authorList>
    </citation>
    <scope>NUCLEOTIDE SEQUENCE</scope>
    <source>
        <strain evidence="2">NRRL 6426</strain>
    </source>
</reference>
<feature type="compositionally biased region" description="Low complexity" evidence="1">
    <location>
        <begin position="259"/>
        <end position="273"/>
    </location>
</feature>
<feature type="compositionally biased region" description="Low complexity" evidence="1">
    <location>
        <begin position="648"/>
        <end position="658"/>
    </location>
</feature>
<feature type="compositionally biased region" description="Low complexity" evidence="1">
    <location>
        <begin position="1"/>
        <end position="37"/>
    </location>
</feature>
<feature type="compositionally biased region" description="Pro residues" evidence="1">
    <location>
        <begin position="529"/>
        <end position="543"/>
    </location>
</feature>
<feature type="compositionally biased region" description="Low complexity" evidence="1">
    <location>
        <begin position="182"/>
        <end position="191"/>
    </location>
</feature>
<feature type="compositionally biased region" description="Low complexity" evidence="1">
    <location>
        <begin position="105"/>
        <end position="142"/>
    </location>
</feature>
<feature type="compositionally biased region" description="Basic and acidic residues" evidence="1">
    <location>
        <begin position="41"/>
        <end position="59"/>
    </location>
</feature>
<dbReference type="Proteomes" id="UP000748756">
    <property type="component" value="Unassembled WGS sequence"/>
</dbReference>
<proteinExistence type="predicted"/>